<evidence type="ECO:0000313" key="16">
    <source>
        <dbReference type="EMBL" id="KAG6477445.1"/>
    </source>
</evidence>
<keyword evidence="4" id="KW-0813">Transport</keyword>
<feature type="transmembrane region" description="Helical" evidence="12">
    <location>
        <begin position="269"/>
        <end position="299"/>
    </location>
</feature>
<keyword evidence="8 12" id="KW-1133">Transmembrane helix</keyword>
<feature type="domain" description="Cation/H(+) antiporter C-terminal" evidence="15">
    <location>
        <begin position="637"/>
        <end position="787"/>
    </location>
</feature>
<keyword evidence="17" id="KW-1185">Reference proteome</keyword>
<evidence type="ECO:0000256" key="2">
    <source>
        <dbReference type="ARBA" id="ARBA00004119"/>
    </source>
</evidence>
<dbReference type="Pfam" id="PF00999">
    <property type="entry name" value="Na_H_Exchanger"/>
    <property type="match status" value="1"/>
</dbReference>
<dbReference type="EMBL" id="JACMSC010000018">
    <property type="protein sequence ID" value="KAG6477445.1"/>
    <property type="molecule type" value="Genomic_DNA"/>
</dbReference>
<dbReference type="GO" id="GO:0009941">
    <property type="term" value="C:chloroplast envelope"/>
    <property type="evidence" value="ECO:0007669"/>
    <property type="project" value="UniProtKB-SubCell"/>
</dbReference>
<feature type="transmembrane region" description="Helical" evidence="12">
    <location>
        <begin position="382"/>
        <end position="401"/>
    </location>
</feature>
<reference evidence="16 17" key="1">
    <citation type="submission" date="2020-08" db="EMBL/GenBank/DDBJ databases">
        <title>Plant Genome Project.</title>
        <authorList>
            <person name="Zhang R.-G."/>
        </authorList>
    </citation>
    <scope>NUCLEOTIDE SEQUENCE [LARGE SCALE GENOMIC DNA]</scope>
    <source>
        <tissue evidence="16">Rhizome</tissue>
    </source>
</reference>
<keyword evidence="6 12" id="KW-0812">Transmembrane</keyword>
<evidence type="ECO:0000256" key="11">
    <source>
        <dbReference type="ARBA" id="ARBA00038341"/>
    </source>
</evidence>
<feature type="domain" description="Cation/H(+) antiporter central" evidence="14">
    <location>
        <begin position="488"/>
        <end position="624"/>
    </location>
</feature>
<feature type="transmembrane region" description="Helical" evidence="12">
    <location>
        <begin position="201"/>
        <end position="223"/>
    </location>
</feature>
<comment type="function">
    <text evidence="1">May function as sodium-coupled metabolite transporter across the chloroplast envelope.</text>
</comment>
<evidence type="ECO:0000256" key="10">
    <source>
        <dbReference type="ARBA" id="ARBA00023136"/>
    </source>
</evidence>
<protein>
    <recommendedName>
        <fullName evidence="18">Cation/H+ exchanger domain-containing protein</fullName>
    </recommendedName>
</protein>
<comment type="similarity">
    <text evidence="11">Belongs to the monovalent cation:proton antiporter 2 (CPA2) transporter (TC 2.A.37) family. CHX (TC 2.A.37.4) subfamily.</text>
</comment>
<evidence type="ECO:0000256" key="9">
    <source>
        <dbReference type="ARBA" id="ARBA00023065"/>
    </source>
</evidence>
<comment type="subcellular location">
    <subcellularLocation>
        <location evidence="3">Membrane</location>
        <topology evidence="3">Multi-pass membrane protein</topology>
    </subcellularLocation>
    <subcellularLocation>
        <location evidence="2">Plastid</location>
        <location evidence="2">Chloroplast envelope</location>
    </subcellularLocation>
</comment>
<evidence type="ECO:0000259" key="15">
    <source>
        <dbReference type="Pfam" id="PF23259"/>
    </source>
</evidence>
<feature type="domain" description="Cation/H+ exchanger transmembrane" evidence="13">
    <location>
        <begin position="48"/>
        <end position="430"/>
    </location>
</feature>
<keyword evidence="5" id="KW-0633">Potassium transport</keyword>
<dbReference type="GO" id="GO:1902600">
    <property type="term" value="P:proton transmembrane transport"/>
    <property type="evidence" value="ECO:0007669"/>
    <property type="project" value="InterPro"/>
</dbReference>
<proteinExistence type="inferred from homology"/>
<feature type="transmembrane region" description="Helical" evidence="12">
    <location>
        <begin position="229"/>
        <end position="249"/>
    </location>
</feature>
<evidence type="ECO:0000256" key="1">
    <source>
        <dbReference type="ARBA" id="ARBA00003198"/>
    </source>
</evidence>
<evidence type="ECO:0000259" key="13">
    <source>
        <dbReference type="Pfam" id="PF00999"/>
    </source>
</evidence>
<dbReference type="InterPro" id="IPR057290">
    <property type="entry name" value="CHX17_C"/>
</dbReference>
<keyword evidence="9" id="KW-0406">Ion transport</keyword>
<dbReference type="PANTHER" id="PTHR32468:SF164">
    <property type="entry name" value="OS05G0485000 PROTEIN"/>
    <property type="match status" value="1"/>
</dbReference>
<dbReference type="PANTHER" id="PTHR32468">
    <property type="entry name" value="CATION/H + ANTIPORTER"/>
    <property type="match status" value="1"/>
</dbReference>
<dbReference type="Pfam" id="PF23259">
    <property type="entry name" value="CHX17_C"/>
    <property type="match status" value="1"/>
</dbReference>
<feature type="transmembrane region" description="Helical" evidence="12">
    <location>
        <begin position="413"/>
        <end position="434"/>
    </location>
</feature>
<keyword evidence="7" id="KW-0630">Potassium</keyword>
<dbReference type="Gene3D" id="1.20.1530.20">
    <property type="match status" value="1"/>
</dbReference>
<dbReference type="Proteomes" id="UP000734854">
    <property type="component" value="Unassembled WGS sequence"/>
</dbReference>
<name>A0A8J5EYX0_ZINOF</name>
<dbReference type="GO" id="GO:0012505">
    <property type="term" value="C:endomembrane system"/>
    <property type="evidence" value="ECO:0007669"/>
    <property type="project" value="TreeGrafter"/>
</dbReference>
<dbReference type="InterPro" id="IPR050794">
    <property type="entry name" value="CPA2_transporter"/>
</dbReference>
<feature type="transmembrane region" description="Helical" evidence="12">
    <location>
        <begin position="319"/>
        <end position="336"/>
    </location>
</feature>
<comment type="caution">
    <text evidence="16">The sequence shown here is derived from an EMBL/GenBank/DDBJ whole genome shotgun (WGS) entry which is preliminary data.</text>
</comment>
<evidence type="ECO:0000256" key="4">
    <source>
        <dbReference type="ARBA" id="ARBA00022448"/>
    </source>
</evidence>
<evidence type="ECO:0000313" key="17">
    <source>
        <dbReference type="Proteomes" id="UP000734854"/>
    </source>
</evidence>
<dbReference type="AlphaFoldDB" id="A0A8J5EYX0"/>
<dbReference type="GO" id="GO:0016020">
    <property type="term" value="C:membrane"/>
    <property type="evidence" value="ECO:0007669"/>
    <property type="project" value="UniProtKB-SubCell"/>
</dbReference>
<dbReference type="GO" id="GO:0006813">
    <property type="term" value="P:potassium ion transport"/>
    <property type="evidence" value="ECO:0007669"/>
    <property type="project" value="UniProtKB-KW"/>
</dbReference>
<organism evidence="16 17">
    <name type="scientific">Zingiber officinale</name>
    <name type="common">Ginger</name>
    <name type="synonym">Amomum zingiber</name>
    <dbReference type="NCBI Taxonomy" id="94328"/>
    <lineage>
        <taxon>Eukaryota</taxon>
        <taxon>Viridiplantae</taxon>
        <taxon>Streptophyta</taxon>
        <taxon>Embryophyta</taxon>
        <taxon>Tracheophyta</taxon>
        <taxon>Spermatophyta</taxon>
        <taxon>Magnoliopsida</taxon>
        <taxon>Liliopsida</taxon>
        <taxon>Zingiberales</taxon>
        <taxon>Zingiberaceae</taxon>
        <taxon>Zingiber</taxon>
    </lineage>
</organism>
<dbReference type="Pfam" id="PF23256">
    <property type="entry name" value="CHX17_2nd"/>
    <property type="match status" value="1"/>
</dbReference>
<evidence type="ECO:0000256" key="12">
    <source>
        <dbReference type="SAM" id="Phobius"/>
    </source>
</evidence>
<dbReference type="GO" id="GO:0015297">
    <property type="term" value="F:antiporter activity"/>
    <property type="evidence" value="ECO:0007669"/>
    <property type="project" value="InterPro"/>
</dbReference>
<evidence type="ECO:0000256" key="3">
    <source>
        <dbReference type="ARBA" id="ARBA00004141"/>
    </source>
</evidence>
<feature type="transmembrane region" description="Helical" evidence="12">
    <location>
        <begin position="166"/>
        <end position="189"/>
    </location>
</feature>
<evidence type="ECO:0000256" key="8">
    <source>
        <dbReference type="ARBA" id="ARBA00022989"/>
    </source>
</evidence>
<accession>A0A8J5EYX0</accession>
<dbReference type="InterPro" id="IPR057291">
    <property type="entry name" value="CHX17_2nd"/>
</dbReference>
<sequence>METQNVTSNFVRHHLSCYTYKMTAIEGIWESINSFGYAVPIFMIQIILIITVTRALDFLLHFFHQPRAVAEIIGGIILGPTLLGRVDSFPAIFFPMRSLLTLETVAQLGLIYFLFLVGVETDSQVIHRSGQKAFIIGAAGAILSFGISAAAGLALRNFLSQGMKRISCVLFIGVCNSATAFPVLAQILAKTKLLNSEIGRITISAAMANNAIMWILFTLALSVSEYDPLSSLWITLSGFAFVTFCIVFVRPVMRRLVQRIPEGQLASDFHVCLLLSFMMLAGVLTEAIGIYAITGAFLVGFMIPNGPVKVAVSEKTHDIVYGIMMPLYCIISGLKTDLTLIHRNNAQAAAIIILVSVLGAVAKIVGIFIVSGMYTMTLRDGLTLGFLLNSRGLIELLILNIGRIKQLVDEQSFSVMVLISVVMTVVTTPVASYLQRPLRRIVGYKRRNLQRSKPDMELRVLACVHNTRNVPSIITLLDVTCPTKRSPIFVYVVHLIELAGRTSTMLIVHSSDHLHQRPTMGASGPQGQGNHIFHAFDKYERQTGGVSVQTLSIISPYSSMHEDICSLAEDKHVTIIIIPFHKQQTVDGGLEPINPNLKIMNENVLANSPCSVGILIDRGLSSKSRHASEDHHLSRRIALLFFGGTDDREALAYCWRAVENPSIGLTVVRFVPVHEPSPPPSALELQEAKLDDDYLNEFRVRNASNDSVVYVDQVTSSTEETVAAIRAMGDTHDLYVVGRSQSEAATSLTAGLTEWAECPELGPIGDLLASSDFAMSVSVLVVHQYVGTIPGVPPPGPTAGDDGEQRFMNHVNPKASFAATT</sequence>
<evidence type="ECO:0000256" key="6">
    <source>
        <dbReference type="ARBA" id="ARBA00022692"/>
    </source>
</evidence>
<evidence type="ECO:0000256" key="5">
    <source>
        <dbReference type="ARBA" id="ARBA00022538"/>
    </source>
</evidence>
<evidence type="ECO:0000256" key="7">
    <source>
        <dbReference type="ARBA" id="ARBA00022958"/>
    </source>
</evidence>
<dbReference type="InterPro" id="IPR006153">
    <property type="entry name" value="Cation/H_exchanger_TM"/>
</dbReference>
<feature type="transmembrane region" description="Helical" evidence="12">
    <location>
        <begin position="133"/>
        <end position="154"/>
    </location>
</feature>
<gene>
    <name evidence="16" type="ORF">ZIOFF_066700</name>
</gene>
<dbReference type="GO" id="GO:0006885">
    <property type="term" value="P:regulation of pH"/>
    <property type="evidence" value="ECO:0007669"/>
    <property type="project" value="TreeGrafter"/>
</dbReference>
<feature type="transmembrane region" description="Helical" evidence="12">
    <location>
        <begin position="348"/>
        <end position="370"/>
    </location>
</feature>
<evidence type="ECO:0000259" key="14">
    <source>
        <dbReference type="Pfam" id="PF23256"/>
    </source>
</evidence>
<feature type="transmembrane region" description="Helical" evidence="12">
    <location>
        <begin position="35"/>
        <end position="56"/>
    </location>
</feature>
<evidence type="ECO:0008006" key="18">
    <source>
        <dbReference type="Google" id="ProtNLM"/>
    </source>
</evidence>
<keyword evidence="10 12" id="KW-0472">Membrane</keyword>
<dbReference type="InterPro" id="IPR038770">
    <property type="entry name" value="Na+/solute_symporter_sf"/>
</dbReference>
<feature type="transmembrane region" description="Helical" evidence="12">
    <location>
        <begin position="98"/>
        <end position="121"/>
    </location>
</feature>